<dbReference type="InterPro" id="IPR011041">
    <property type="entry name" value="Quinoprot_gluc/sorb_DH_b-prop"/>
</dbReference>
<proteinExistence type="predicted"/>
<evidence type="ECO:0000256" key="1">
    <source>
        <dbReference type="SAM" id="Phobius"/>
    </source>
</evidence>
<protein>
    <recommendedName>
        <fullName evidence="2">PorZ N-terminal beta-propeller domain-containing protein</fullName>
    </recommendedName>
</protein>
<dbReference type="Pfam" id="PF21544">
    <property type="entry name" value="PorZ_N_b_propeller"/>
    <property type="match status" value="1"/>
</dbReference>
<dbReference type="Proteomes" id="UP000274578">
    <property type="component" value="Chromosome 1"/>
</dbReference>
<keyword evidence="1" id="KW-0812">Transmembrane</keyword>
<evidence type="ECO:0000259" key="2">
    <source>
        <dbReference type="Pfam" id="PF21544"/>
    </source>
</evidence>
<dbReference type="Gene3D" id="2.60.40.4070">
    <property type="match status" value="1"/>
</dbReference>
<reference evidence="3 4" key="1">
    <citation type="submission" date="2018-12" db="EMBL/GenBank/DDBJ databases">
        <authorList>
            <consortium name="Pathogen Informatics"/>
        </authorList>
    </citation>
    <scope>NUCLEOTIDE SEQUENCE [LARGE SCALE GENOMIC DNA]</scope>
    <source>
        <strain evidence="3 4">NCTC13071</strain>
    </source>
</reference>
<dbReference type="KEGG" id="poc:NCTC13071_00774"/>
<feature type="transmembrane region" description="Helical" evidence="1">
    <location>
        <begin position="42"/>
        <end position="61"/>
    </location>
</feature>
<sequence>MTRAEKHHITKIFHYSCNQQFPSDWRTKGGRSLSPCNGKSKGIGSGILLLALFLLLSSFAWRSYLSYASPQQIVQANGSLIYVLASNGLYSYNPNDQSVRTFDKVNGLSDGNITHIAYNKAARRLVIVYANQNIDLMNDAGEVTNVSAYYNTSMIVDKTIHGIYVSRRYAYLATGFGIVKLNVGNAEISDTYKLGFSVNYCYIRDNKLFAASKSAGLYSALLTTNLADKNNWKRVGVYVEKTPEDLSVLWAKVANANPGGPQYNYFGYMKFHQGKLYTCGGYNAPYREGTIQVWDGNTWDIYQDEAKIKPTTGLSYQDIYCIDIDPKDENHLFAGARNGLYEFQNGHFKAFYNHKNAPINFATNDESMEYELVTGVKFDSNDNLWVFNSQSKISSLLQYSDQKWTSHSTPVLMSFNGRSLANVQNLMFDSRGRLWFVNNNWTLPSLYSYQPQNKTLHTFTSFTNQDGTKLKELWNVRCAVEDKESNIWIGTNVGPLMLEPSQMDSDNPVFQQIKVPRNDGTNYADYLLNGVDITAIAIDGANRKWFATNGNGVYLVSSNNIEEQQHFTAENSPLISNTIESIAINGTTGEVFFGTDKGLCSYKSNATEASETMTQESVYAYPNPVKPDYTGPINITGLSYNADVKITTANGTLVKEGRSNGGLFTWDGCNKNGQRVASGIYMVEAATQNGQKGVVCKIAIIR</sequence>
<dbReference type="AlphaFoldDB" id="A0A3S4TA91"/>
<dbReference type="SUPFAM" id="SSF50952">
    <property type="entry name" value="Soluble quinoprotein glucose dehydrogenase"/>
    <property type="match status" value="1"/>
</dbReference>
<dbReference type="SUPFAM" id="SSF63829">
    <property type="entry name" value="Calcium-dependent phosphotriesterase"/>
    <property type="match status" value="1"/>
</dbReference>
<keyword evidence="1" id="KW-0472">Membrane</keyword>
<dbReference type="InterPro" id="IPR048954">
    <property type="entry name" value="PorZ_N"/>
</dbReference>
<keyword evidence="1" id="KW-1133">Transmembrane helix</keyword>
<organism evidence="3 4">
    <name type="scientific">Segatella oris</name>
    <dbReference type="NCBI Taxonomy" id="28135"/>
    <lineage>
        <taxon>Bacteria</taxon>
        <taxon>Pseudomonadati</taxon>
        <taxon>Bacteroidota</taxon>
        <taxon>Bacteroidia</taxon>
        <taxon>Bacteroidales</taxon>
        <taxon>Prevotellaceae</taxon>
        <taxon>Segatella</taxon>
    </lineage>
</organism>
<evidence type="ECO:0000313" key="3">
    <source>
        <dbReference type="EMBL" id="VEH14790.1"/>
    </source>
</evidence>
<gene>
    <name evidence="3" type="ORF">NCTC13071_00774</name>
</gene>
<accession>A0A3S4TA91</accession>
<dbReference type="RefSeq" id="WP_126370202.1">
    <property type="nucleotide sequence ID" value="NZ_LR134384.1"/>
</dbReference>
<name>A0A3S4TA91_9BACT</name>
<dbReference type="EMBL" id="LR134384">
    <property type="protein sequence ID" value="VEH14790.1"/>
    <property type="molecule type" value="Genomic_DNA"/>
</dbReference>
<dbReference type="InterPro" id="IPR015943">
    <property type="entry name" value="WD40/YVTN_repeat-like_dom_sf"/>
</dbReference>
<feature type="domain" description="PorZ N-terminal beta-propeller" evidence="2">
    <location>
        <begin position="81"/>
        <end position="233"/>
    </location>
</feature>
<dbReference type="GeneID" id="85011661"/>
<evidence type="ECO:0000313" key="4">
    <source>
        <dbReference type="Proteomes" id="UP000274578"/>
    </source>
</evidence>
<dbReference type="Gene3D" id="2.130.10.10">
    <property type="entry name" value="YVTN repeat-like/Quinoprotein amine dehydrogenase"/>
    <property type="match status" value="3"/>
</dbReference>